<evidence type="ECO:0000259" key="10">
    <source>
        <dbReference type="Pfam" id="PF23220"/>
    </source>
</evidence>
<dbReference type="GO" id="GO:0071007">
    <property type="term" value="C:U2-type catalytic step 2 spliceosome"/>
    <property type="evidence" value="ECO:0007669"/>
    <property type="project" value="TreeGrafter"/>
</dbReference>
<evidence type="ECO:0000256" key="6">
    <source>
        <dbReference type="ARBA" id="ARBA00023187"/>
    </source>
</evidence>
<dbReference type="AlphaFoldDB" id="A0A196SAN4"/>
<dbReference type="PANTHER" id="PTHR11246">
    <property type="entry name" value="PRE-MRNA SPLICING FACTOR"/>
    <property type="match status" value="1"/>
</dbReference>
<evidence type="ECO:0000256" key="8">
    <source>
        <dbReference type="ARBA" id="ARBA00039472"/>
    </source>
</evidence>
<dbReference type="STRING" id="478820.A0A196SAN4"/>
<keyword evidence="6" id="KW-0508">mRNA splicing</keyword>
<dbReference type="FunFam" id="1.25.40.10:FF:000023">
    <property type="entry name" value="Pre-mRNA-splicing factor SYF1"/>
    <property type="match status" value="1"/>
</dbReference>
<evidence type="ECO:0000256" key="1">
    <source>
        <dbReference type="ARBA" id="ARBA00004123"/>
    </source>
</evidence>
<dbReference type="InterPro" id="IPR019734">
    <property type="entry name" value="TPR_rpt"/>
</dbReference>
<dbReference type="Gene3D" id="1.25.40.10">
    <property type="entry name" value="Tetratricopeptide repeat domain"/>
    <property type="match status" value="4"/>
</dbReference>
<gene>
    <name evidence="13" type="ORF">AV274_4261</name>
</gene>
<dbReference type="Pfam" id="PF23220">
    <property type="entry name" value="HAT_Syf1_M"/>
    <property type="match status" value="1"/>
</dbReference>
<evidence type="ECO:0000256" key="9">
    <source>
        <dbReference type="PROSITE-ProRule" id="PRU00339"/>
    </source>
</evidence>
<comment type="similarity">
    <text evidence="2">Belongs to the crooked-neck family.</text>
</comment>
<keyword evidence="7" id="KW-0539">Nucleus</keyword>
<dbReference type="GO" id="GO:0000349">
    <property type="term" value="P:generation of catalytic spliceosome for first transesterification step"/>
    <property type="evidence" value="ECO:0007669"/>
    <property type="project" value="TreeGrafter"/>
</dbReference>
<keyword evidence="5" id="KW-0677">Repeat</keyword>
<evidence type="ECO:0000259" key="12">
    <source>
        <dbReference type="Pfam" id="PF23233"/>
    </source>
</evidence>
<dbReference type="InterPro" id="IPR055430">
    <property type="entry name" value="HAT_Syf1_CNRKL1_C"/>
</dbReference>
<feature type="repeat" description="TPR" evidence="9">
    <location>
        <begin position="416"/>
        <end position="449"/>
    </location>
</feature>
<evidence type="ECO:0000259" key="11">
    <source>
        <dbReference type="Pfam" id="PF23231"/>
    </source>
</evidence>
<sequence length="859" mass="100403">MEQLEAQLDIDSSAVYERELEREPYNFSIWWHYIQSKRDSDCEVRFAIYRRALERLPGSYKLWNNYLEERRRQCQDLVITDKLYTEVNEDFNKAMMYMHKMPKIWLAYCSFLMRQKKITATRRVFDRALQSLPITQHDMIWDLYIRFVKDCGVLETAACVYRRYILVEPSAVEEFIEYLVAVGKYDEAAVQLCRIINDEKYQSRDGTTKQQLWNELMDILVKHPESITSIRIDSVIRNGIKRFPQEQGRWWCMFAEYYNRLNNNEKARDIYEEAIQSVSSVRDFSMVYDAYVQSEMRLLEVLMGAEADEAESDEEPLLFGDEDPADADLADLNPEASDLGLRRERLEHLIDAQPVLLNNVRLRQNPHEVKQWLYRVSLFMDPKKGAVKEADPARAVVAFTEAVKMIDPLKAVGKVSTVWIEFAKFYEQFDDLENACRVFEKAVKVEFKSVEELATVWCAWIEMYLRHDRIEEAYQAALRATAPVRGVNRADEGVTRRPPQERLYKSTKVWNMLVDLEESIGTMETTRAAYDRMFDLKIITPQNVLNYAAYLEEHNCFEEAFRVYEKGVGAFAFPASREIWLQYINHFVARYKGSKIERARDIFEKCIEQVTADCAKEFYLLYSRLEEEYGITRHCMDILDRATTAVPAEDKYEVFLYYIKKVEEYYGVTKTREVYEKAMETVPEDKVKDIALRFADLETKLGEVQRARMIFTYASQFCNPQTQVTFWEMWRDFEARYGNTDTFKEMQRTKRSVQAEFMQREVISADMVDATLGKGGEEHPTISGFKRGAVEGGSKSVIEELESKAARVAGEEVETKEMADFKKAVEKDPSLLDKAGQNTTAFIKNLEGVSSEKEFNTEA</sequence>
<comment type="subcellular location">
    <subcellularLocation>
        <location evidence="1">Nucleus</location>
    </subcellularLocation>
</comment>
<keyword evidence="3" id="KW-0507">mRNA processing</keyword>
<dbReference type="OrthoDB" id="10067343at2759"/>
<proteinExistence type="inferred from homology"/>
<feature type="domain" description="Pre-mRNA-splicing factor SYF1 central HAT repeats" evidence="10">
    <location>
        <begin position="172"/>
        <end position="388"/>
    </location>
</feature>
<evidence type="ECO:0000256" key="3">
    <source>
        <dbReference type="ARBA" id="ARBA00022664"/>
    </source>
</evidence>
<keyword evidence="4" id="KW-0747">Spliceosome</keyword>
<keyword evidence="14" id="KW-1185">Reference proteome</keyword>
<dbReference type="InterPro" id="IPR045075">
    <property type="entry name" value="Syf1-like"/>
</dbReference>
<organism evidence="13 14">
    <name type="scientific">Blastocystis sp. subtype 1 (strain ATCC 50177 / NandII)</name>
    <dbReference type="NCBI Taxonomy" id="478820"/>
    <lineage>
        <taxon>Eukaryota</taxon>
        <taxon>Sar</taxon>
        <taxon>Stramenopiles</taxon>
        <taxon>Bigyra</taxon>
        <taxon>Opalozoa</taxon>
        <taxon>Opalinata</taxon>
        <taxon>Blastocystidae</taxon>
        <taxon>Blastocystis</taxon>
    </lineage>
</organism>
<dbReference type="PANTHER" id="PTHR11246:SF5">
    <property type="entry name" value="PRE-MRNA-SPLICING FACTOR SYF1"/>
    <property type="match status" value="1"/>
</dbReference>
<dbReference type="Pfam" id="PF23231">
    <property type="entry name" value="HAT_Syf1_CNRKL1_C"/>
    <property type="match status" value="1"/>
</dbReference>
<dbReference type="InterPro" id="IPR011990">
    <property type="entry name" value="TPR-like_helical_dom_sf"/>
</dbReference>
<name>A0A196SAN4_BLAHN</name>
<protein>
    <recommendedName>
        <fullName evidence="8">Pre-mRNA-splicing factor SYF1</fullName>
    </recommendedName>
</protein>
<comment type="caution">
    <text evidence="13">The sequence shown here is derived from an EMBL/GenBank/DDBJ whole genome shotgun (WGS) entry which is preliminary data.</text>
</comment>
<accession>A0A196SAN4</accession>
<dbReference type="InterPro" id="IPR003107">
    <property type="entry name" value="HAT"/>
</dbReference>
<dbReference type="GO" id="GO:0000974">
    <property type="term" value="C:Prp19 complex"/>
    <property type="evidence" value="ECO:0007669"/>
    <property type="project" value="TreeGrafter"/>
</dbReference>
<evidence type="ECO:0000313" key="13">
    <source>
        <dbReference type="EMBL" id="OAO14083.1"/>
    </source>
</evidence>
<evidence type="ECO:0000256" key="2">
    <source>
        <dbReference type="ARBA" id="ARBA00008644"/>
    </source>
</evidence>
<evidence type="ECO:0000256" key="5">
    <source>
        <dbReference type="ARBA" id="ARBA00022737"/>
    </source>
</evidence>
<evidence type="ECO:0000256" key="4">
    <source>
        <dbReference type="ARBA" id="ARBA00022728"/>
    </source>
</evidence>
<feature type="domain" description="Pre-mRNA-splicing factor Syf1-like N-terminal HAT-repeats" evidence="12">
    <location>
        <begin position="14"/>
        <end position="169"/>
    </location>
</feature>
<evidence type="ECO:0000256" key="7">
    <source>
        <dbReference type="ARBA" id="ARBA00023242"/>
    </source>
</evidence>
<reference evidence="13 14" key="1">
    <citation type="submission" date="2016-05" db="EMBL/GenBank/DDBJ databases">
        <title>Nuclear genome of Blastocystis sp. subtype 1 NandII.</title>
        <authorList>
            <person name="Gentekaki E."/>
            <person name="Curtis B."/>
            <person name="Stairs C."/>
            <person name="Eme L."/>
            <person name="Herman E."/>
            <person name="Klimes V."/>
            <person name="Arias M.C."/>
            <person name="Elias M."/>
            <person name="Hilliou F."/>
            <person name="Klute M."/>
            <person name="Malik S.-B."/>
            <person name="Pightling A."/>
            <person name="Rachubinski R."/>
            <person name="Salas D."/>
            <person name="Schlacht A."/>
            <person name="Suga H."/>
            <person name="Archibald J."/>
            <person name="Ball S.G."/>
            <person name="Clark G."/>
            <person name="Dacks J."/>
            <person name="Van Der Giezen M."/>
            <person name="Tsaousis A."/>
            <person name="Roger A."/>
        </authorList>
    </citation>
    <scope>NUCLEOTIDE SEQUENCE [LARGE SCALE GENOMIC DNA]</scope>
    <source>
        <strain evidence="14">ATCC 50177 / NandII</strain>
    </source>
</reference>
<dbReference type="Pfam" id="PF23233">
    <property type="entry name" value="HAT_Syf1_CNRKL1_N"/>
    <property type="match status" value="1"/>
</dbReference>
<dbReference type="FunFam" id="1.25.40.10:FF:000137">
    <property type="entry name" value="Pre-mRNA-splicing factor syf1"/>
    <property type="match status" value="1"/>
</dbReference>
<evidence type="ECO:0000313" key="14">
    <source>
        <dbReference type="Proteomes" id="UP000078348"/>
    </source>
</evidence>
<feature type="domain" description="Pre-mRNA-splicing factor Syf1/CRNKL1-like C-terminal HAT-repeats" evidence="11">
    <location>
        <begin position="408"/>
        <end position="770"/>
    </location>
</feature>
<dbReference type="SMART" id="SM00386">
    <property type="entry name" value="HAT"/>
    <property type="match status" value="11"/>
</dbReference>
<dbReference type="SUPFAM" id="SSF48452">
    <property type="entry name" value="TPR-like"/>
    <property type="match status" value="6"/>
</dbReference>
<dbReference type="InterPro" id="IPR056350">
    <property type="entry name" value="HAT_Syf1_central"/>
</dbReference>
<keyword evidence="9" id="KW-0802">TPR repeat</keyword>
<dbReference type="InterPro" id="IPR055433">
    <property type="entry name" value="HAT_Syf1-like_N"/>
</dbReference>
<dbReference type="PROSITE" id="PS50005">
    <property type="entry name" value="TPR"/>
    <property type="match status" value="1"/>
</dbReference>
<dbReference type="Proteomes" id="UP000078348">
    <property type="component" value="Unassembled WGS sequence"/>
</dbReference>
<dbReference type="EMBL" id="LXWW01000289">
    <property type="protein sequence ID" value="OAO14083.1"/>
    <property type="molecule type" value="Genomic_DNA"/>
</dbReference>
<dbReference type="GO" id="GO:0071014">
    <property type="term" value="C:post-mRNA release spliceosomal complex"/>
    <property type="evidence" value="ECO:0007669"/>
    <property type="project" value="TreeGrafter"/>
</dbReference>